<dbReference type="PANTHER" id="PTHR47456">
    <property type="entry name" value="PHD-TYPE DOMAIN-CONTAINING PROTEIN"/>
    <property type="match status" value="1"/>
</dbReference>
<dbReference type="InParanoid" id="A7SNH3"/>
<evidence type="ECO:0000313" key="3">
    <source>
        <dbReference type="EMBL" id="EDO34732.1"/>
    </source>
</evidence>
<dbReference type="Gene3D" id="1.10.418.20">
    <property type="match status" value="1"/>
</dbReference>
<evidence type="ECO:0000259" key="2">
    <source>
        <dbReference type="Pfam" id="PF21056"/>
    </source>
</evidence>
<dbReference type="PANTHER" id="PTHR47456:SF4">
    <property type="entry name" value="SWIM-TYPE DOMAIN-CONTAINING PROTEIN"/>
    <property type="match status" value="1"/>
</dbReference>
<feature type="domain" description="ZSWIM1/3 RNaseH-like" evidence="2">
    <location>
        <begin position="15"/>
        <end position="79"/>
    </location>
</feature>
<feature type="region of interest" description="Disordered" evidence="1">
    <location>
        <begin position="274"/>
        <end position="302"/>
    </location>
</feature>
<gene>
    <name evidence="3" type="ORF">NEMVEDRAFT_v1g214953</name>
</gene>
<dbReference type="SUPFAM" id="SSF54001">
    <property type="entry name" value="Cysteine proteinases"/>
    <property type="match status" value="1"/>
</dbReference>
<protein>
    <recommendedName>
        <fullName evidence="2">ZSWIM1/3 RNaseH-like domain-containing protein</fullName>
    </recommendedName>
</protein>
<evidence type="ECO:0000256" key="1">
    <source>
        <dbReference type="SAM" id="MobiDB-lite"/>
    </source>
</evidence>
<dbReference type="EMBL" id="DS469720">
    <property type="protein sequence ID" value="EDO34732.1"/>
    <property type="molecule type" value="Genomic_DNA"/>
</dbReference>
<dbReference type="InterPro" id="IPR048324">
    <property type="entry name" value="ZSWIM1-3_RNaseH-like"/>
</dbReference>
<dbReference type="Proteomes" id="UP000001593">
    <property type="component" value="Unassembled WGS sequence"/>
</dbReference>
<proteinExistence type="predicted"/>
<sequence>MPESGCSDKFLFIHQEEWQRKLLRRYGSQLVLMDATYKTTKYSLHLFFVCVHTNVGYQVIAEFICETEDADSIAEALEAQLFREQQVLNIVNTNNGVEAQNKIFKYSYLPRSVDKTVYGIAVVLVESYLPESYQNYCDQNLRQSSQYRRFTNVPEYLHDRPVHFIKHCLKRFAAREFQVKASKDANWLYTVNLQTPCCSSEAWARSYFPYKKRLKITSHEYHKVLRKPLPLRRRRKLKKKAEVTALENADADFDDNKLVDEDQAVDLVIDLQGESSNKSSSEEFTKLPPNSSENVGAQKADPQTRVRYAVQQLSSVRDTLLDYGIFKVTAQDLFVFFPPKDVSKSDINCLQKQGDRFVPGWLTDSIIDSFLASISKKNRDVLIAETSLCAIVKSGFSTRSHGNLVDLKSGWKTSEWPCIQPKHARQTDGFNCGVFICLFARCLTEDINHEASFSPNTERYRLLSLLFGSCHDDIHSSEHSLSTDIPSIIISHGVMEYDPPSICVLLIFNCSTLTKKRN</sequence>
<accession>A7SNH3</accession>
<dbReference type="Pfam" id="PF21056">
    <property type="entry name" value="ZSWIM1-3_RNaseH-like"/>
    <property type="match status" value="1"/>
</dbReference>
<name>A7SNH3_NEMVE</name>
<dbReference type="HOGENOM" id="CLU_526092_0_0_1"/>
<evidence type="ECO:0000313" key="4">
    <source>
        <dbReference type="Proteomes" id="UP000001593"/>
    </source>
</evidence>
<dbReference type="AlphaFoldDB" id="A7SNH3"/>
<keyword evidence="4" id="KW-1185">Reference proteome</keyword>
<organism evidence="3 4">
    <name type="scientific">Nematostella vectensis</name>
    <name type="common">Starlet sea anemone</name>
    <dbReference type="NCBI Taxonomy" id="45351"/>
    <lineage>
        <taxon>Eukaryota</taxon>
        <taxon>Metazoa</taxon>
        <taxon>Cnidaria</taxon>
        <taxon>Anthozoa</taxon>
        <taxon>Hexacorallia</taxon>
        <taxon>Actiniaria</taxon>
        <taxon>Edwardsiidae</taxon>
        <taxon>Nematostella</taxon>
    </lineage>
</organism>
<reference evidence="3 4" key="1">
    <citation type="journal article" date="2007" name="Science">
        <title>Sea anemone genome reveals ancestral eumetazoan gene repertoire and genomic organization.</title>
        <authorList>
            <person name="Putnam N.H."/>
            <person name="Srivastava M."/>
            <person name="Hellsten U."/>
            <person name="Dirks B."/>
            <person name="Chapman J."/>
            <person name="Salamov A."/>
            <person name="Terry A."/>
            <person name="Shapiro H."/>
            <person name="Lindquist E."/>
            <person name="Kapitonov V.V."/>
            <person name="Jurka J."/>
            <person name="Genikhovich G."/>
            <person name="Grigoriev I.V."/>
            <person name="Lucas S.M."/>
            <person name="Steele R.E."/>
            <person name="Finnerty J.R."/>
            <person name="Technau U."/>
            <person name="Martindale M.Q."/>
            <person name="Rokhsar D.S."/>
        </authorList>
    </citation>
    <scope>NUCLEOTIDE SEQUENCE [LARGE SCALE GENOMIC DNA]</scope>
    <source>
        <strain evidence="4">CH2 X CH6</strain>
    </source>
</reference>
<dbReference type="InterPro" id="IPR038765">
    <property type="entry name" value="Papain-like_cys_pep_sf"/>
</dbReference>